<dbReference type="GO" id="GO:0005737">
    <property type="term" value="C:cytoplasm"/>
    <property type="evidence" value="ECO:0007669"/>
    <property type="project" value="UniProtKB-SubCell"/>
</dbReference>
<dbReference type="Gene3D" id="1.25.40.180">
    <property type="match status" value="1"/>
</dbReference>
<dbReference type="EMBL" id="CAKOFQ010006969">
    <property type="protein sequence ID" value="CAH1985046.1"/>
    <property type="molecule type" value="Genomic_DNA"/>
</dbReference>
<dbReference type="InterPro" id="IPR016024">
    <property type="entry name" value="ARM-type_fold"/>
</dbReference>
<feature type="region of interest" description="Disordered" evidence="4">
    <location>
        <begin position="342"/>
        <end position="361"/>
    </location>
</feature>
<dbReference type="Proteomes" id="UP001152888">
    <property type="component" value="Unassembled WGS sequence"/>
</dbReference>
<sequence length="380" mass="43062">MENKPVLWDKGTANASSIRLPKSAPDVVLKTENAETDTKKDMNEIVAKSSLKADAPEWFPNNSIMTQRVDSLSNSLQNRLKIHKRHGNDSNHSQNHSAAAIPNIDDDIKRLKQIITTLSRDPGQFDNLLDIFMETLIPYFNDLMTLFTVAKILVEEAITDPNFRYSGARLCFHLEQNCPEFRAELPLRCEKHLLENRNMHNVLLFIAELYAQLPHVAVYGKLLVDSFKRLLSIGGNENVKCICQALKLTGYSLEKSNKNDLDEVFEQLENIKNAVGGNVTTLLNTVINLRYSNWGHSGDSTDSEYEIDNHVYEGVTNTVFYQPDGNVLTNEESEFIASYMHSNEEYASDNSDPDDLCDPEPEMDEEIQAAFKEFVKSSKH</sequence>
<dbReference type="Pfam" id="PF02854">
    <property type="entry name" value="MIF4G"/>
    <property type="match status" value="1"/>
</dbReference>
<reference evidence="6" key="1">
    <citation type="submission" date="2022-03" db="EMBL/GenBank/DDBJ databases">
        <authorList>
            <person name="Sayadi A."/>
        </authorList>
    </citation>
    <scope>NUCLEOTIDE SEQUENCE</scope>
</reference>
<evidence type="ECO:0000313" key="7">
    <source>
        <dbReference type="Proteomes" id="UP001152888"/>
    </source>
</evidence>
<dbReference type="InterPro" id="IPR051367">
    <property type="entry name" value="mRNA_TranslReg/HistoneTransl"/>
</dbReference>
<evidence type="ECO:0000256" key="1">
    <source>
        <dbReference type="ARBA" id="ARBA00004496"/>
    </source>
</evidence>
<dbReference type="InterPro" id="IPR003890">
    <property type="entry name" value="MIF4G-like_typ-3"/>
</dbReference>
<evidence type="ECO:0000256" key="2">
    <source>
        <dbReference type="ARBA" id="ARBA00022490"/>
    </source>
</evidence>
<keyword evidence="2" id="KW-0963">Cytoplasm</keyword>
<evidence type="ECO:0000259" key="5">
    <source>
        <dbReference type="SMART" id="SM00543"/>
    </source>
</evidence>
<dbReference type="PANTHER" id="PTHR23254">
    <property type="entry name" value="EIF4G DOMAIN PROTEIN"/>
    <property type="match status" value="1"/>
</dbReference>
<dbReference type="GO" id="GO:0006446">
    <property type="term" value="P:regulation of translational initiation"/>
    <property type="evidence" value="ECO:0007669"/>
    <property type="project" value="TreeGrafter"/>
</dbReference>
<evidence type="ECO:0000256" key="3">
    <source>
        <dbReference type="ARBA" id="ARBA00022845"/>
    </source>
</evidence>
<dbReference type="AlphaFoldDB" id="A0A9P0KZM6"/>
<keyword evidence="7" id="KW-1185">Reference proteome</keyword>
<dbReference type="PANTHER" id="PTHR23254:SF15">
    <property type="entry name" value="POLYADENYLATE-BINDING PROTEIN-INTERACTING PROTEIN 1"/>
    <property type="match status" value="1"/>
</dbReference>
<accession>A0A9P0KZM6</accession>
<comment type="subcellular location">
    <subcellularLocation>
        <location evidence="1">Cytoplasm</location>
    </subcellularLocation>
</comment>
<organism evidence="6 7">
    <name type="scientific">Acanthoscelides obtectus</name>
    <name type="common">Bean weevil</name>
    <name type="synonym">Bruchus obtectus</name>
    <dbReference type="NCBI Taxonomy" id="200917"/>
    <lineage>
        <taxon>Eukaryota</taxon>
        <taxon>Metazoa</taxon>
        <taxon>Ecdysozoa</taxon>
        <taxon>Arthropoda</taxon>
        <taxon>Hexapoda</taxon>
        <taxon>Insecta</taxon>
        <taxon>Pterygota</taxon>
        <taxon>Neoptera</taxon>
        <taxon>Endopterygota</taxon>
        <taxon>Coleoptera</taxon>
        <taxon>Polyphaga</taxon>
        <taxon>Cucujiformia</taxon>
        <taxon>Chrysomeloidea</taxon>
        <taxon>Chrysomelidae</taxon>
        <taxon>Bruchinae</taxon>
        <taxon>Bruchini</taxon>
        <taxon>Acanthoscelides</taxon>
    </lineage>
</organism>
<feature type="domain" description="MIF4G" evidence="5">
    <location>
        <begin position="108"/>
        <end position="293"/>
    </location>
</feature>
<protein>
    <recommendedName>
        <fullName evidence="5">MIF4G domain-containing protein</fullName>
    </recommendedName>
</protein>
<evidence type="ECO:0000313" key="6">
    <source>
        <dbReference type="EMBL" id="CAH1985046.1"/>
    </source>
</evidence>
<proteinExistence type="predicted"/>
<dbReference type="GO" id="GO:0003723">
    <property type="term" value="F:RNA binding"/>
    <property type="evidence" value="ECO:0007669"/>
    <property type="project" value="InterPro"/>
</dbReference>
<name>A0A9P0KZM6_ACAOB</name>
<dbReference type="OrthoDB" id="8171816at2759"/>
<feature type="compositionally biased region" description="Acidic residues" evidence="4">
    <location>
        <begin position="351"/>
        <end position="361"/>
    </location>
</feature>
<comment type="caution">
    <text evidence="6">The sequence shown here is derived from an EMBL/GenBank/DDBJ whole genome shotgun (WGS) entry which is preliminary data.</text>
</comment>
<dbReference type="SMART" id="SM00543">
    <property type="entry name" value="MIF4G"/>
    <property type="match status" value="1"/>
</dbReference>
<dbReference type="SUPFAM" id="SSF48371">
    <property type="entry name" value="ARM repeat"/>
    <property type="match status" value="1"/>
</dbReference>
<keyword evidence="3" id="KW-0810">Translation regulation</keyword>
<evidence type="ECO:0000256" key="4">
    <source>
        <dbReference type="SAM" id="MobiDB-lite"/>
    </source>
</evidence>
<dbReference type="GO" id="GO:0008494">
    <property type="term" value="F:translation activator activity"/>
    <property type="evidence" value="ECO:0007669"/>
    <property type="project" value="TreeGrafter"/>
</dbReference>
<gene>
    <name evidence="6" type="ORF">ACAOBT_LOCUS16451</name>
</gene>